<feature type="non-terminal residue" evidence="2">
    <location>
        <position position="1"/>
    </location>
</feature>
<accession>A0A8J2P2M0</accession>
<organism evidence="2 3">
    <name type="scientific">Allacma fusca</name>
    <dbReference type="NCBI Taxonomy" id="39272"/>
    <lineage>
        <taxon>Eukaryota</taxon>
        <taxon>Metazoa</taxon>
        <taxon>Ecdysozoa</taxon>
        <taxon>Arthropoda</taxon>
        <taxon>Hexapoda</taxon>
        <taxon>Collembola</taxon>
        <taxon>Symphypleona</taxon>
        <taxon>Sminthuridae</taxon>
        <taxon>Allacma</taxon>
    </lineage>
</organism>
<feature type="region of interest" description="Disordered" evidence="1">
    <location>
        <begin position="84"/>
        <end position="130"/>
    </location>
</feature>
<evidence type="ECO:0000313" key="3">
    <source>
        <dbReference type="Proteomes" id="UP000708208"/>
    </source>
</evidence>
<proteinExistence type="predicted"/>
<evidence type="ECO:0000256" key="1">
    <source>
        <dbReference type="SAM" id="MobiDB-lite"/>
    </source>
</evidence>
<evidence type="ECO:0000313" key="2">
    <source>
        <dbReference type="EMBL" id="CAG7728749.1"/>
    </source>
</evidence>
<dbReference type="EMBL" id="CAJVCH010167967">
    <property type="protein sequence ID" value="CAG7728749.1"/>
    <property type="molecule type" value="Genomic_DNA"/>
</dbReference>
<reference evidence="2" key="1">
    <citation type="submission" date="2021-06" db="EMBL/GenBank/DDBJ databases">
        <authorList>
            <person name="Hodson N. C."/>
            <person name="Mongue J. A."/>
            <person name="Jaron S. K."/>
        </authorList>
    </citation>
    <scope>NUCLEOTIDE SEQUENCE</scope>
</reference>
<protein>
    <submittedName>
        <fullName evidence="2">Uncharacterized protein</fullName>
    </submittedName>
</protein>
<dbReference type="AlphaFoldDB" id="A0A8J2P2M0"/>
<dbReference type="Proteomes" id="UP000708208">
    <property type="component" value="Unassembled WGS sequence"/>
</dbReference>
<feature type="compositionally biased region" description="Low complexity" evidence="1">
    <location>
        <begin position="93"/>
        <end position="106"/>
    </location>
</feature>
<keyword evidence="3" id="KW-1185">Reference proteome</keyword>
<name>A0A8J2P2M0_9HEXA</name>
<sequence>ENLSRHLTFRVEELSVELNDVKKCLSEVTSFYNFLRAEPSDLPPEEVLARLIDNERYSKKILEVILFEIKGTKSKLVEKDKVGANISGDQKSHNSQQQKLSQQQAQVPDEGTHSQEYSSKSVVVSDEVLK</sequence>
<comment type="caution">
    <text evidence="2">The sequence shown here is derived from an EMBL/GenBank/DDBJ whole genome shotgun (WGS) entry which is preliminary data.</text>
</comment>
<gene>
    <name evidence="2" type="ORF">AFUS01_LOCUS17506</name>
</gene>